<reference evidence="4 5" key="1">
    <citation type="submission" date="2016-06" db="EMBL/GenBank/DDBJ databases">
        <authorList>
            <person name="Kjaerup R.B."/>
            <person name="Dalgaard T.S."/>
            <person name="Juul-Madsen H.R."/>
        </authorList>
    </citation>
    <scope>NUCLEOTIDE SEQUENCE [LARGE SCALE GENOMIC DNA]</scope>
    <source>
        <strain evidence="4 5">DSM 43904</strain>
    </source>
</reference>
<dbReference type="AlphaFoldDB" id="A0A1C5IBZ8"/>
<feature type="domain" description="GerMN" evidence="3">
    <location>
        <begin position="117"/>
        <end position="200"/>
    </location>
</feature>
<name>A0A1C5IBZ8_9ACTN</name>
<dbReference type="Pfam" id="PF10646">
    <property type="entry name" value="Germane"/>
    <property type="match status" value="1"/>
</dbReference>
<evidence type="ECO:0000313" key="5">
    <source>
        <dbReference type="Proteomes" id="UP000198217"/>
    </source>
</evidence>
<protein>
    <submittedName>
        <fullName evidence="4">Sporulation and spore germination</fullName>
    </submittedName>
</protein>
<feature type="compositionally biased region" description="Pro residues" evidence="1">
    <location>
        <begin position="56"/>
        <end position="73"/>
    </location>
</feature>
<dbReference type="Proteomes" id="UP000198217">
    <property type="component" value="Chromosome I"/>
</dbReference>
<keyword evidence="2" id="KW-0732">Signal</keyword>
<gene>
    <name evidence="4" type="ORF">GA0070609_3072</name>
</gene>
<feature type="compositionally biased region" description="Low complexity" evidence="1">
    <location>
        <begin position="74"/>
        <end position="86"/>
    </location>
</feature>
<organism evidence="4 5">
    <name type="scientific">Micromonospora echinaurantiaca</name>
    <dbReference type="NCBI Taxonomy" id="47857"/>
    <lineage>
        <taxon>Bacteria</taxon>
        <taxon>Bacillati</taxon>
        <taxon>Actinomycetota</taxon>
        <taxon>Actinomycetes</taxon>
        <taxon>Micromonosporales</taxon>
        <taxon>Micromonosporaceae</taxon>
        <taxon>Micromonospora</taxon>
    </lineage>
</organism>
<evidence type="ECO:0000259" key="3">
    <source>
        <dbReference type="SMART" id="SM00909"/>
    </source>
</evidence>
<feature type="signal peptide" evidence="2">
    <location>
        <begin position="1"/>
        <end position="23"/>
    </location>
</feature>
<dbReference type="SMART" id="SM00909">
    <property type="entry name" value="Germane"/>
    <property type="match status" value="1"/>
</dbReference>
<feature type="region of interest" description="Disordered" evidence="1">
    <location>
        <begin position="33"/>
        <end position="90"/>
    </location>
</feature>
<dbReference type="EMBL" id="LT607750">
    <property type="protein sequence ID" value="SCG55685.1"/>
    <property type="molecule type" value="Genomic_DNA"/>
</dbReference>
<dbReference type="RefSeq" id="WP_088994419.1">
    <property type="nucleotide sequence ID" value="NZ_LT607750.1"/>
</dbReference>
<sequence>MTRPPTRHPAGRAPLARSGAALAVVLLLAAGCADPRGGSLGPAPTAASPVATAPTGPTPPPTPAGTGPPPAPPATSTAPPSTGATPRPQNLTIELWYVRDGRITPTRRTRPATPATSRLALTELAAGPTTAEAATGMTTLLPAGVEVTRIADGVATLPPLPAASATSRRLREAQVVYTLTQFPTVRRVRFGTGDPVNRADYADLLPPIVVTSPVVGQRVTSPVTVTGTADVFEATVNVRILDAAGRELATTFTTATCGTGCRGDYRVGVRYRLTREQRGTVEVYEVSPADGSRTKLVAVPVTLAATGR</sequence>
<dbReference type="InterPro" id="IPR019606">
    <property type="entry name" value="GerMN"/>
</dbReference>
<keyword evidence="5" id="KW-1185">Reference proteome</keyword>
<feature type="chain" id="PRO_5038944841" evidence="2">
    <location>
        <begin position="24"/>
        <end position="308"/>
    </location>
</feature>
<dbReference type="PROSITE" id="PS51257">
    <property type="entry name" value="PROKAR_LIPOPROTEIN"/>
    <property type="match status" value="1"/>
</dbReference>
<evidence type="ECO:0000313" key="4">
    <source>
        <dbReference type="EMBL" id="SCG55685.1"/>
    </source>
</evidence>
<dbReference type="Pfam" id="PF10648">
    <property type="entry name" value="Gmad2"/>
    <property type="match status" value="1"/>
</dbReference>
<evidence type="ECO:0000256" key="2">
    <source>
        <dbReference type="SAM" id="SignalP"/>
    </source>
</evidence>
<evidence type="ECO:0000256" key="1">
    <source>
        <dbReference type="SAM" id="MobiDB-lite"/>
    </source>
</evidence>
<feature type="compositionally biased region" description="Low complexity" evidence="1">
    <location>
        <begin position="41"/>
        <end position="55"/>
    </location>
</feature>
<proteinExistence type="predicted"/>
<dbReference type="InterPro" id="IPR018911">
    <property type="entry name" value="Gmad2_Ig-like_dom"/>
</dbReference>
<accession>A0A1C5IBZ8</accession>